<dbReference type="AlphaFoldDB" id="A0A8B5XNU9"/>
<dbReference type="EMBL" id="VNKI01000019">
    <property type="protein sequence ID" value="TVX76022.1"/>
    <property type="molecule type" value="Genomic_DNA"/>
</dbReference>
<dbReference type="Proteomes" id="UP000317770">
    <property type="component" value="Unassembled WGS sequence"/>
</dbReference>
<sequence>MGDGSVKVFTGYRSQHNDAVGRTKGWSSFTSRRNCFIHVDEFNVGFLIILWVEENAVLFLIPPNMWWNHGSYF</sequence>
<comment type="caution">
    <text evidence="1">The sequence shown here is derived from an EMBL/GenBank/DDBJ whole genome shotgun (WGS) entry which is preliminary data.</text>
</comment>
<accession>A0A8B5XNU9</accession>
<name>A0A8B5XNU9_9BACI</name>
<reference evidence="1 2" key="1">
    <citation type="submission" date="2019-07" db="EMBL/GenBank/DDBJ databases">
        <title>Genome assembly of Bacillus simplex strain GGC-P6A.</title>
        <authorList>
            <person name="Jennings M.E."/>
            <person name="Barton H.A."/>
        </authorList>
    </citation>
    <scope>NUCLEOTIDE SEQUENCE [LARGE SCALE GENOMIC DNA]</scope>
    <source>
        <strain evidence="1 2">GGC-P6A</strain>
    </source>
</reference>
<evidence type="ECO:0000313" key="1">
    <source>
        <dbReference type="EMBL" id="TVX76022.1"/>
    </source>
</evidence>
<gene>
    <name evidence="1" type="ORF">FQP34_26255</name>
</gene>
<evidence type="ECO:0000313" key="2">
    <source>
        <dbReference type="Proteomes" id="UP000317770"/>
    </source>
</evidence>
<proteinExistence type="predicted"/>
<organism evidence="1 2">
    <name type="scientific">Peribacillus simplex</name>
    <dbReference type="NCBI Taxonomy" id="1478"/>
    <lineage>
        <taxon>Bacteria</taxon>
        <taxon>Bacillati</taxon>
        <taxon>Bacillota</taxon>
        <taxon>Bacilli</taxon>
        <taxon>Bacillales</taxon>
        <taxon>Bacillaceae</taxon>
        <taxon>Peribacillus</taxon>
    </lineage>
</organism>
<protein>
    <submittedName>
        <fullName evidence="1">Uncharacterized protein</fullName>
    </submittedName>
</protein>
<dbReference type="Gene3D" id="3.40.50.10860">
    <property type="entry name" value="Leucine Dehydrogenase, chain A, domain 1"/>
    <property type="match status" value="1"/>
</dbReference>